<dbReference type="PROSITE" id="PS50920">
    <property type="entry name" value="SOLCAR"/>
    <property type="match status" value="2"/>
</dbReference>
<dbReference type="SUPFAM" id="SSF103506">
    <property type="entry name" value="Mitochondrial carrier"/>
    <property type="match status" value="1"/>
</dbReference>
<dbReference type="EMBL" id="LGRX02029300">
    <property type="protein sequence ID" value="KAK3247017.1"/>
    <property type="molecule type" value="Genomic_DNA"/>
</dbReference>
<dbReference type="Gene3D" id="1.50.40.10">
    <property type="entry name" value="Mitochondrial carrier domain"/>
    <property type="match status" value="1"/>
</dbReference>
<keyword evidence="3 6" id="KW-0812">Transmembrane</keyword>
<dbReference type="AlphaFoldDB" id="A0AAE0C467"/>
<evidence type="ECO:0000256" key="8">
    <source>
        <dbReference type="SAM" id="MobiDB-lite"/>
    </source>
</evidence>
<feature type="repeat" description="Solcar" evidence="6">
    <location>
        <begin position="171"/>
        <end position="253"/>
    </location>
</feature>
<evidence type="ECO:0000256" key="6">
    <source>
        <dbReference type="PROSITE-ProRule" id="PRU00282"/>
    </source>
</evidence>
<dbReference type="GO" id="GO:0016020">
    <property type="term" value="C:membrane"/>
    <property type="evidence" value="ECO:0007669"/>
    <property type="project" value="UniProtKB-SubCell"/>
</dbReference>
<accession>A0AAE0C467</accession>
<gene>
    <name evidence="10" type="ORF">CYMTET_43472</name>
</gene>
<evidence type="ECO:0000256" key="9">
    <source>
        <dbReference type="SAM" id="Phobius"/>
    </source>
</evidence>
<evidence type="ECO:0000256" key="2">
    <source>
        <dbReference type="ARBA" id="ARBA00022448"/>
    </source>
</evidence>
<keyword evidence="5 6" id="KW-0472">Membrane</keyword>
<dbReference type="Pfam" id="PF00153">
    <property type="entry name" value="Mito_carr"/>
    <property type="match status" value="2"/>
</dbReference>
<feature type="transmembrane region" description="Helical" evidence="9">
    <location>
        <begin position="267"/>
        <end position="289"/>
    </location>
</feature>
<dbReference type="InterPro" id="IPR018108">
    <property type="entry name" value="MCP_transmembrane"/>
</dbReference>
<name>A0AAE0C467_9CHLO</name>
<dbReference type="GO" id="GO:0055085">
    <property type="term" value="P:transmembrane transport"/>
    <property type="evidence" value="ECO:0007669"/>
    <property type="project" value="InterPro"/>
</dbReference>
<dbReference type="PANTHER" id="PTHR24089">
    <property type="entry name" value="SOLUTE CARRIER FAMILY 25"/>
    <property type="match status" value="1"/>
</dbReference>
<protein>
    <submittedName>
        <fullName evidence="10">Uncharacterized protein</fullName>
    </submittedName>
</protein>
<keyword evidence="4" id="KW-0677">Repeat</keyword>
<evidence type="ECO:0000256" key="3">
    <source>
        <dbReference type="ARBA" id="ARBA00022692"/>
    </source>
</evidence>
<evidence type="ECO:0000256" key="7">
    <source>
        <dbReference type="RuleBase" id="RU000488"/>
    </source>
</evidence>
<comment type="subcellular location">
    <subcellularLocation>
        <location evidence="1">Membrane</location>
        <topology evidence="1">Multi-pass membrane protein</topology>
    </subcellularLocation>
</comment>
<comment type="caution">
    <text evidence="10">The sequence shown here is derived from an EMBL/GenBank/DDBJ whole genome shotgun (WGS) entry which is preliminary data.</text>
</comment>
<comment type="similarity">
    <text evidence="7">Belongs to the mitochondrial carrier (TC 2.A.29) family.</text>
</comment>
<reference evidence="10 11" key="1">
    <citation type="journal article" date="2015" name="Genome Biol. Evol.">
        <title>Comparative Genomics of a Bacterivorous Green Alga Reveals Evolutionary Causalities and Consequences of Phago-Mixotrophic Mode of Nutrition.</title>
        <authorList>
            <person name="Burns J.A."/>
            <person name="Paasch A."/>
            <person name="Narechania A."/>
            <person name="Kim E."/>
        </authorList>
    </citation>
    <scope>NUCLEOTIDE SEQUENCE [LARGE SCALE GENOMIC DNA]</scope>
    <source>
        <strain evidence="10 11">PLY_AMNH</strain>
    </source>
</reference>
<sequence length="300" mass="31890">MALKPGNVGLLMSAKCCSLKAPVLQRTIAFKLHVRRTPLPPSKNRIRCPGKTRSTRDEQPSLNPATETKRNQLEHGSQVEQDSNELHASHIFTARLISGAVGGAISQTLVAPLEFARLQIMMGGKQSVLSILQSTVRREGFGALWRGNSLTLLRMVPSKAIDMAVSSAILSATGSAAAAGGAAGFSATLATYPLETLRSRMACSKAETGLALLQATVRKEGYGAFYRGLGPSLVAIVPYAAVSLFAFDALNKVYSSFEEKTTRRSSSPWATFAFGAIAGSLATTATFPIELCRKQATLSL</sequence>
<dbReference type="Proteomes" id="UP001190700">
    <property type="component" value="Unassembled WGS sequence"/>
</dbReference>
<dbReference type="InterPro" id="IPR023395">
    <property type="entry name" value="MCP_dom_sf"/>
</dbReference>
<evidence type="ECO:0000313" key="10">
    <source>
        <dbReference type="EMBL" id="KAK3247017.1"/>
    </source>
</evidence>
<evidence type="ECO:0000313" key="11">
    <source>
        <dbReference type="Proteomes" id="UP001190700"/>
    </source>
</evidence>
<dbReference type="InterPro" id="IPR002067">
    <property type="entry name" value="MCP"/>
</dbReference>
<proteinExistence type="inferred from homology"/>
<evidence type="ECO:0000256" key="4">
    <source>
        <dbReference type="ARBA" id="ARBA00022737"/>
    </source>
</evidence>
<evidence type="ECO:0000256" key="1">
    <source>
        <dbReference type="ARBA" id="ARBA00004141"/>
    </source>
</evidence>
<organism evidence="10 11">
    <name type="scientific">Cymbomonas tetramitiformis</name>
    <dbReference type="NCBI Taxonomy" id="36881"/>
    <lineage>
        <taxon>Eukaryota</taxon>
        <taxon>Viridiplantae</taxon>
        <taxon>Chlorophyta</taxon>
        <taxon>Pyramimonadophyceae</taxon>
        <taxon>Pyramimonadales</taxon>
        <taxon>Pyramimonadaceae</taxon>
        <taxon>Cymbomonas</taxon>
    </lineage>
</organism>
<keyword evidence="2 7" id="KW-0813">Transport</keyword>
<feature type="repeat" description="Solcar" evidence="6">
    <location>
        <begin position="90"/>
        <end position="170"/>
    </location>
</feature>
<keyword evidence="9" id="KW-1133">Transmembrane helix</keyword>
<feature type="transmembrane region" description="Helical" evidence="9">
    <location>
        <begin position="228"/>
        <end position="247"/>
    </location>
</feature>
<feature type="region of interest" description="Disordered" evidence="8">
    <location>
        <begin position="40"/>
        <end position="80"/>
    </location>
</feature>
<evidence type="ECO:0000256" key="5">
    <source>
        <dbReference type="ARBA" id="ARBA00023136"/>
    </source>
</evidence>
<dbReference type="PRINTS" id="PR00926">
    <property type="entry name" value="MITOCARRIER"/>
</dbReference>
<keyword evidence="11" id="KW-1185">Reference proteome</keyword>